<evidence type="ECO:0000256" key="1">
    <source>
        <dbReference type="ARBA" id="ARBA00022729"/>
    </source>
</evidence>
<proteinExistence type="predicted"/>
<feature type="domain" description="Soluble ligand binding" evidence="3">
    <location>
        <begin position="129"/>
        <end position="183"/>
    </location>
</feature>
<evidence type="ECO:0000259" key="3">
    <source>
        <dbReference type="Pfam" id="PF10531"/>
    </source>
</evidence>
<gene>
    <name evidence="4" type="ORF">C8J26_3891</name>
    <name evidence="5" type="ORF">SPHINGO391_80030</name>
</gene>
<feature type="domain" description="Polysaccharide export protein N-terminal" evidence="2">
    <location>
        <begin position="51"/>
        <end position="122"/>
    </location>
</feature>
<dbReference type="Pfam" id="PF10531">
    <property type="entry name" value="SLBB"/>
    <property type="match status" value="1"/>
</dbReference>
<dbReference type="EMBL" id="CABVLI010000053">
    <property type="protein sequence ID" value="VVT32635.1"/>
    <property type="molecule type" value="Genomic_DNA"/>
</dbReference>
<dbReference type="Gene3D" id="3.10.560.10">
    <property type="entry name" value="Outer membrane lipoprotein wza domain like"/>
    <property type="match status" value="1"/>
</dbReference>
<dbReference type="Gene3D" id="3.30.1950.10">
    <property type="entry name" value="wza like domain"/>
    <property type="match status" value="1"/>
</dbReference>
<dbReference type="GO" id="GO:0015159">
    <property type="term" value="F:polysaccharide transmembrane transporter activity"/>
    <property type="evidence" value="ECO:0007669"/>
    <property type="project" value="InterPro"/>
</dbReference>
<dbReference type="PANTHER" id="PTHR33619">
    <property type="entry name" value="POLYSACCHARIDE EXPORT PROTEIN GFCE-RELATED"/>
    <property type="match status" value="1"/>
</dbReference>
<organism evidence="4 6">
    <name type="scientific">Sphingomonas aurantiaca</name>
    <dbReference type="NCBI Taxonomy" id="185949"/>
    <lineage>
        <taxon>Bacteria</taxon>
        <taxon>Pseudomonadati</taxon>
        <taxon>Pseudomonadota</taxon>
        <taxon>Alphaproteobacteria</taxon>
        <taxon>Sphingomonadales</taxon>
        <taxon>Sphingomonadaceae</taxon>
        <taxon>Sphingomonas</taxon>
    </lineage>
</organism>
<evidence type="ECO:0000313" key="7">
    <source>
        <dbReference type="Proteomes" id="UP000326857"/>
    </source>
</evidence>
<accession>A0A5E8ANR1</accession>
<evidence type="ECO:0000259" key="2">
    <source>
        <dbReference type="Pfam" id="PF02563"/>
    </source>
</evidence>
<keyword evidence="1" id="KW-0732">Signal</keyword>
<evidence type="ECO:0000313" key="4">
    <source>
        <dbReference type="EMBL" id="PTQ58291.1"/>
    </source>
</evidence>
<dbReference type="Pfam" id="PF02563">
    <property type="entry name" value="Poly_export"/>
    <property type="match status" value="1"/>
</dbReference>
<evidence type="ECO:0000313" key="6">
    <source>
        <dbReference type="Proteomes" id="UP000244189"/>
    </source>
</evidence>
<name>A0A2T5GG35_9SPHN</name>
<dbReference type="InterPro" id="IPR003715">
    <property type="entry name" value="Poly_export_N"/>
</dbReference>
<dbReference type="InterPro" id="IPR049712">
    <property type="entry name" value="Poly_export"/>
</dbReference>
<dbReference type="Proteomes" id="UP000244189">
    <property type="component" value="Unassembled WGS sequence"/>
</dbReference>
<reference evidence="5 7" key="2">
    <citation type="submission" date="2019-09" db="EMBL/GenBank/DDBJ databases">
        <authorList>
            <person name="Dittami M. S."/>
        </authorList>
    </citation>
    <scope>NUCLEOTIDE SEQUENCE [LARGE SCALE GENOMIC DNA]</scope>
    <source>
        <strain evidence="5">SPHINGO391</strain>
    </source>
</reference>
<protein>
    <submittedName>
        <fullName evidence="4">Polysaccharide export outer membrane protein</fullName>
    </submittedName>
    <submittedName>
        <fullName evidence="5">Transposase</fullName>
    </submittedName>
</protein>
<keyword evidence="6" id="KW-1185">Reference proteome</keyword>
<dbReference type="RefSeq" id="WP_082445467.1">
    <property type="nucleotide sequence ID" value="NZ_LR701502.1"/>
</dbReference>
<reference evidence="4 6" key="1">
    <citation type="submission" date="2018-04" db="EMBL/GenBank/DDBJ databases">
        <title>Genomic Encyclopedia of Type Strains, Phase III (KMG-III): the genomes of soil and plant-associated and newly described type strains.</title>
        <authorList>
            <person name="Whitman W."/>
        </authorList>
    </citation>
    <scope>NUCLEOTIDE SEQUENCE [LARGE SCALE GENOMIC DNA]</scope>
    <source>
        <strain evidence="4 6">MA101b</strain>
    </source>
</reference>
<accession>A0A2T5GG35</accession>
<dbReference type="AlphaFoldDB" id="A0A2T5GG35"/>
<dbReference type="Proteomes" id="UP000326857">
    <property type="component" value="Unassembled WGS sequence"/>
</dbReference>
<dbReference type="InterPro" id="IPR019554">
    <property type="entry name" value="Soluble_ligand-bd"/>
</dbReference>
<sequence length="235" mass="25341">MNIRLGVAAFLLLLSGGCASPDKMIGRSDLTVMEFSDLPAPTDADQILERRPYLIGPRDKVVIEVYNVPELTRTLQVDANGQISLPLLGTIDAAGKSPAELSRLITAGLTGRFVRNPQVTVNADTTNQIITVDGQVKTPGLYPVLGKMTLQKAIASAQGVTDYANTNYVVVFRKVGDRQMAGVYDLRAVRRGQYADPEVFTNDIIFVGDDANRRLIQTLISSAALLSGPLIAILN</sequence>
<dbReference type="EMBL" id="QAOG01000009">
    <property type="protein sequence ID" value="PTQ58291.1"/>
    <property type="molecule type" value="Genomic_DNA"/>
</dbReference>
<dbReference type="PROSITE" id="PS51257">
    <property type="entry name" value="PROKAR_LIPOPROTEIN"/>
    <property type="match status" value="1"/>
</dbReference>
<evidence type="ECO:0000313" key="5">
    <source>
        <dbReference type="EMBL" id="VVT32635.1"/>
    </source>
</evidence>
<dbReference type="PANTHER" id="PTHR33619:SF3">
    <property type="entry name" value="POLYSACCHARIDE EXPORT PROTEIN GFCE-RELATED"/>
    <property type="match status" value="1"/>
</dbReference>